<dbReference type="OrthoDB" id="9763018at2"/>
<dbReference type="SMART" id="SM00283">
    <property type="entry name" value="MA"/>
    <property type="match status" value="1"/>
</dbReference>
<sequence>MTIGKKIIGGYAVVLGLLAIVMFVAFYSLDRVQATYDGFIDVDEQLVEGADRLRFELNDQVGNYRGILLYPDLRKSYLEDLQTNRRRFGEIVGTMRQLVRSAEGRGMLDEIAALQAKNELAQDGVIELARQGKRAEALALGIEEVRPISTTLIDQAERFRDRELKLMAEGRAELAATVNLLTWVMWGASLLALVVGLAIGFYLSRAITRQLRESIAQIASSSSEILATTSQVASGAAETATAVSETTATVEEVKQTAQLASQKARFVSDSAQKASQVSQRGSKSVEEAIQGMNRIQEQMESIAESIVRLSEQSQAIGEIIATVNDLAEQSNLLAVNAAIEAAKAGEQGKGFAVVAQEVKSLAEQSKQATGQVRTLLGDIQKATSAAVLATEQGNKAVEAGVRQTGETGEAIRLLAESINEAAQAATQIAASSQQQMVGMDQVAQAMENIKQASVQNVAGTRQAEVAAQGLHELGQKLGDLIGNKAA</sequence>
<keyword evidence="6" id="KW-1185">Reference proteome</keyword>
<proteinExistence type="predicted"/>
<dbReference type="Pfam" id="PF00015">
    <property type="entry name" value="MCPsignal"/>
    <property type="match status" value="1"/>
</dbReference>
<dbReference type="PANTHER" id="PTHR32089">
    <property type="entry name" value="METHYL-ACCEPTING CHEMOTAXIS PROTEIN MCPB"/>
    <property type="match status" value="1"/>
</dbReference>
<reference evidence="5 6" key="1">
    <citation type="journal article" date="2015" name="Appl. Environ. Microbiol.">
        <title>Aerobic and Anaerobic Thiosulfate Oxidation by a Cold-Adapted, Subglacial Chemoautotroph.</title>
        <authorList>
            <person name="Harrold Z.R."/>
            <person name="Skidmore M.L."/>
            <person name="Hamilton T.L."/>
            <person name="Desch L."/>
            <person name="Amada K."/>
            <person name="van Gelder W."/>
            <person name="Glover K."/>
            <person name="Roden E.E."/>
            <person name="Boyd E.S."/>
        </authorList>
    </citation>
    <scope>NUCLEOTIDE SEQUENCE [LARGE SCALE GENOMIC DNA]</scope>
    <source>
        <strain evidence="5 6">RG</strain>
    </source>
</reference>
<evidence type="ECO:0000256" key="3">
    <source>
        <dbReference type="SAM" id="Phobius"/>
    </source>
</evidence>
<feature type="domain" description="Methyl-accepting transducer" evidence="4">
    <location>
        <begin position="214"/>
        <end position="450"/>
    </location>
</feature>
<dbReference type="PROSITE" id="PS50111">
    <property type="entry name" value="CHEMOTAXIS_TRANSDUC_2"/>
    <property type="match status" value="1"/>
</dbReference>
<dbReference type="InterPro" id="IPR047347">
    <property type="entry name" value="YvaQ-like_sensor"/>
</dbReference>
<dbReference type="Proteomes" id="UP000064243">
    <property type="component" value="Unassembled WGS sequence"/>
</dbReference>
<dbReference type="PATRIC" id="fig|36861.3.peg.2042"/>
<keyword evidence="1 2" id="KW-0807">Transducer</keyword>
<dbReference type="Gene3D" id="1.10.287.950">
    <property type="entry name" value="Methyl-accepting chemotaxis protein"/>
    <property type="match status" value="1"/>
</dbReference>
<organism evidence="5 6">
    <name type="scientific">Thiobacillus denitrificans</name>
    <dbReference type="NCBI Taxonomy" id="36861"/>
    <lineage>
        <taxon>Bacteria</taxon>
        <taxon>Pseudomonadati</taxon>
        <taxon>Pseudomonadota</taxon>
        <taxon>Betaproteobacteria</taxon>
        <taxon>Nitrosomonadales</taxon>
        <taxon>Thiobacillaceae</taxon>
        <taxon>Thiobacillus</taxon>
    </lineage>
</organism>
<evidence type="ECO:0000313" key="5">
    <source>
        <dbReference type="EMBL" id="KVW94802.1"/>
    </source>
</evidence>
<dbReference type="InterPro" id="IPR004089">
    <property type="entry name" value="MCPsignal_dom"/>
</dbReference>
<feature type="transmembrane region" description="Helical" evidence="3">
    <location>
        <begin position="183"/>
        <end position="203"/>
    </location>
</feature>
<keyword evidence="3" id="KW-1133">Transmembrane helix</keyword>
<evidence type="ECO:0000256" key="2">
    <source>
        <dbReference type="PROSITE-ProRule" id="PRU00284"/>
    </source>
</evidence>
<evidence type="ECO:0000256" key="1">
    <source>
        <dbReference type="ARBA" id="ARBA00023224"/>
    </source>
</evidence>
<accession>A0A125BC97</accession>
<dbReference type="InterPro" id="IPR024478">
    <property type="entry name" value="HlyB_4HB_MCP"/>
</dbReference>
<comment type="caution">
    <text evidence="5">The sequence shown here is derived from an EMBL/GenBank/DDBJ whole genome shotgun (WGS) entry which is preliminary data.</text>
</comment>
<evidence type="ECO:0000313" key="6">
    <source>
        <dbReference type="Proteomes" id="UP000064243"/>
    </source>
</evidence>
<dbReference type="CDD" id="cd19411">
    <property type="entry name" value="MCP2201-like_sensor"/>
    <property type="match status" value="1"/>
</dbReference>
<keyword evidence="3" id="KW-0472">Membrane</keyword>
<evidence type="ECO:0000259" key="4">
    <source>
        <dbReference type="PROSITE" id="PS50111"/>
    </source>
</evidence>
<protein>
    <submittedName>
        <fullName evidence="5">Chemotaxis protein</fullName>
    </submittedName>
</protein>
<keyword evidence="3" id="KW-0812">Transmembrane</keyword>
<dbReference type="PANTHER" id="PTHR32089:SF112">
    <property type="entry name" value="LYSOZYME-LIKE PROTEIN-RELATED"/>
    <property type="match status" value="1"/>
</dbReference>
<dbReference type="SUPFAM" id="SSF58104">
    <property type="entry name" value="Methyl-accepting chemotaxis protein (MCP) signaling domain"/>
    <property type="match status" value="1"/>
</dbReference>
<gene>
    <name evidence="5" type="ORF">ABW22_11305</name>
</gene>
<dbReference type="GO" id="GO:0007165">
    <property type="term" value="P:signal transduction"/>
    <property type="evidence" value="ECO:0007669"/>
    <property type="project" value="UniProtKB-KW"/>
</dbReference>
<dbReference type="RefSeq" id="WP_059756483.1">
    <property type="nucleotide sequence ID" value="NZ_LDUG01000032.1"/>
</dbReference>
<name>A0A125BC97_THIDE</name>
<feature type="transmembrane region" description="Helical" evidence="3">
    <location>
        <begin position="7"/>
        <end position="29"/>
    </location>
</feature>
<dbReference type="Pfam" id="PF12729">
    <property type="entry name" value="4HB_MCP_1"/>
    <property type="match status" value="1"/>
</dbReference>
<dbReference type="AlphaFoldDB" id="A0A125BC97"/>
<dbReference type="EMBL" id="LDUG01000032">
    <property type="protein sequence ID" value="KVW94802.1"/>
    <property type="molecule type" value="Genomic_DNA"/>
</dbReference>
<dbReference type="GO" id="GO:0016020">
    <property type="term" value="C:membrane"/>
    <property type="evidence" value="ECO:0007669"/>
    <property type="project" value="InterPro"/>
</dbReference>